<keyword evidence="2" id="KW-1133">Transmembrane helix</keyword>
<evidence type="ECO:0000256" key="2">
    <source>
        <dbReference type="SAM" id="Phobius"/>
    </source>
</evidence>
<comment type="caution">
    <text evidence="3">The sequence shown here is derived from an EMBL/GenBank/DDBJ whole genome shotgun (WGS) entry which is preliminary data.</text>
</comment>
<feature type="compositionally biased region" description="Basic and acidic residues" evidence="1">
    <location>
        <begin position="180"/>
        <end position="193"/>
    </location>
</feature>
<protein>
    <submittedName>
        <fullName evidence="3">Uncharacterized protein</fullName>
    </submittedName>
</protein>
<sequence>MSSHRGIGPPIVIGGVGGLAWATSLRGMMAQFAGVDSTFHWFATFGFILVPGTAMGALLGWAFARRRDGRRRGAAVLALAPFVMAADPSTLPLLAAFIGAGFLFSGRSRRWVRLLAGISSLVFLAAVPVGAAVFFADITTPHGAWLILQLASLIAVPAIAEIVLQYAPTHTGEAATSDDEAVHPMADRPRAAG</sequence>
<keyword evidence="4" id="KW-1185">Reference proteome</keyword>
<feature type="transmembrane region" description="Helical" evidence="2">
    <location>
        <begin position="39"/>
        <end position="64"/>
    </location>
</feature>
<feature type="region of interest" description="Disordered" evidence="1">
    <location>
        <begin position="174"/>
        <end position="193"/>
    </location>
</feature>
<organism evidence="3 4">
    <name type="scientific">Microbacterium panaciterrae</name>
    <dbReference type="NCBI Taxonomy" id="985759"/>
    <lineage>
        <taxon>Bacteria</taxon>
        <taxon>Bacillati</taxon>
        <taxon>Actinomycetota</taxon>
        <taxon>Actinomycetes</taxon>
        <taxon>Micrococcales</taxon>
        <taxon>Microbacteriaceae</taxon>
        <taxon>Microbacterium</taxon>
    </lineage>
</organism>
<feature type="transmembrane region" description="Helical" evidence="2">
    <location>
        <begin position="76"/>
        <end position="105"/>
    </location>
</feature>
<gene>
    <name evidence="3" type="ORF">GCM10023171_09840</name>
</gene>
<feature type="transmembrane region" description="Helical" evidence="2">
    <location>
        <begin position="12"/>
        <end position="33"/>
    </location>
</feature>
<dbReference type="RefSeq" id="WP_345184952.1">
    <property type="nucleotide sequence ID" value="NZ_BAABGP010000008.1"/>
</dbReference>
<reference evidence="4" key="1">
    <citation type="journal article" date="2019" name="Int. J. Syst. Evol. Microbiol.">
        <title>The Global Catalogue of Microorganisms (GCM) 10K type strain sequencing project: providing services to taxonomists for standard genome sequencing and annotation.</title>
        <authorList>
            <consortium name="The Broad Institute Genomics Platform"/>
            <consortium name="The Broad Institute Genome Sequencing Center for Infectious Disease"/>
            <person name="Wu L."/>
            <person name="Ma J."/>
        </authorList>
    </citation>
    <scope>NUCLEOTIDE SEQUENCE [LARGE SCALE GENOMIC DNA]</scope>
    <source>
        <strain evidence="4">JCM 17839</strain>
    </source>
</reference>
<accession>A0ABP8P6A3</accession>
<dbReference type="EMBL" id="BAABGP010000008">
    <property type="protein sequence ID" value="GAA4481448.1"/>
    <property type="molecule type" value="Genomic_DNA"/>
</dbReference>
<evidence type="ECO:0000256" key="1">
    <source>
        <dbReference type="SAM" id="MobiDB-lite"/>
    </source>
</evidence>
<name>A0ABP8P6A3_9MICO</name>
<keyword evidence="2" id="KW-0812">Transmembrane</keyword>
<proteinExistence type="predicted"/>
<evidence type="ECO:0000313" key="4">
    <source>
        <dbReference type="Proteomes" id="UP001500731"/>
    </source>
</evidence>
<dbReference type="Proteomes" id="UP001500731">
    <property type="component" value="Unassembled WGS sequence"/>
</dbReference>
<keyword evidence="2" id="KW-0472">Membrane</keyword>
<feature type="transmembrane region" description="Helical" evidence="2">
    <location>
        <begin position="143"/>
        <end position="167"/>
    </location>
</feature>
<feature type="transmembrane region" description="Helical" evidence="2">
    <location>
        <begin position="111"/>
        <end position="136"/>
    </location>
</feature>
<evidence type="ECO:0000313" key="3">
    <source>
        <dbReference type="EMBL" id="GAA4481448.1"/>
    </source>
</evidence>